<dbReference type="AlphaFoldDB" id="A0A9P5VND2"/>
<gene>
    <name evidence="1" type="ORF">BG006_003263</name>
</gene>
<accession>A0A9P5VND2</accession>
<dbReference type="EMBL" id="JAAAUY010000187">
    <property type="protein sequence ID" value="KAF9333689.1"/>
    <property type="molecule type" value="Genomic_DNA"/>
</dbReference>
<proteinExistence type="predicted"/>
<comment type="caution">
    <text evidence="1">The sequence shown here is derived from an EMBL/GenBank/DDBJ whole genome shotgun (WGS) entry which is preliminary data.</text>
</comment>
<dbReference type="GO" id="GO:0005634">
    <property type="term" value="C:nucleus"/>
    <property type="evidence" value="ECO:0007669"/>
    <property type="project" value="TreeGrafter"/>
</dbReference>
<dbReference type="Pfam" id="PF13096">
    <property type="entry name" value="CENP-P"/>
    <property type="match status" value="1"/>
</dbReference>
<keyword evidence="2" id="KW-1185">Reference proteome</keyword>
<dbReference type="Proteomes" id="UP000696485">
    <property type="component" value="Unassembled WGS sequence"/>
</dbReference>
<name>A0A9P5VND2_9FUNG</name>
<dbReference type="GO" id="GO:0000775">
    <property type="term" value="C:chromosome, centromeric region"/>
    <property type="evidence" value="ECO:0007669"/>
    <property type="project" value="InterPro"/>
</dbReference>
<reference evidence="1" key="1">
    <citation type="journal article" date="2020" name="Fungal Divers.">
        <title>Resolving the Mortierellaceae phylogeny through synthesis of multi-gene phylogenetics and phylogenomics.</title>
        <authorList>
            <person name="Vandepol N."/>
            <person name="Liber J."/>
            <person name="Desiro A."/>
            <person name="Na H."/>
            <person name="Kennedy M."/>
            <person name="Barry K."/>
            <person name="Grigoriev I.V."/>
            <person name="Miller A.N."/>
            <person name="O'Donnell K."/>
            <person name="Stajich J.E."/>
            <person name="Bonito G."/>
        </authorList>
    </citation>
    <scope>NUCLEOTIDE SEQUENCE</scope>
    <source>
        <strain evidence="1">NVP1</strain>
    </source>
</reference>
<organism evidence="1 2">
    <name type="scientific">Podila minutissima</name>
    <dbReference type="NCBI Taxonomy" id="64525"/>
    <lineage>
        <taxon>Eukaryota</taxon>
        <taxon>Fungi</taxon>
        <taxon>Fungi incertae sedis</taxon>
        <taxon>Mucoromycota</taxon>
        <taxon>Mortierellomycotina</taxon>
        <taxon>Mortierellomycetes</taxon>
        <taxon>Mortierellales</taxon>
        <taxon>Mortierellaceae</taxon>
        <taxon>Podila</taxon>
    </lineage>
</organism>
<evidence type="ECO:0000313" key="2">
    <source>
        <dbReference type="Proteomes" id="UP000696485"/>
    </source>
</evidence>
<protein>
    <submittedName>
        <fullName evidence="1">Uncharacterized protein</fullName>
    </submittedName>
</protein>
<dbReference type="PANTHER" id="PTHR28577">
    <property type="entry name" value="CENTROMERE PROTEIN P"/>
    <property type="match status" value="1"/>
</dbReference>
<dbReference type="GO" id="GO:0034080">
    <property type="term" value="P:CENP-A containing chromatin assembly"/>
    <property type="evidence" value="ECO:0007669"/>
    <property type="project" value="InterPro"/>
</dbReference>
<dbReference type="InterPro" id="IPR027801">
    <property type="entry name" value="CENP-P"/>
</dbReference>
<evidence type="ECO:0000313" key="1">
    <source>
        <dbReference type="EMBL" id="KAF9333689.1"/>
    </source>
</evidence>
<dbReference type="PANTHER" id="PTHR28577:SF1">
    <property type="entry name" value="CENTROMERE PROTEIN P"/>
    <property type="match status" value="1"/>
</dbReference>
<sequence>MRAVLGSINQFNLSETPGTRAGSSKNTLFTPTTANLSLGISQRLQSFTNIQFTSIQNYILTARNLGRCRQYNISGTCFQLEFKLEFTVNEPALSLENLHIEVPISIRTELGDFIAESERKSLLLPFFEAFTQYAQLDHDRQTVMRKISQRFPQLIKANHRGSPSRTSTTRGKLAGPTIPAGGPGVQVLVLGGSNKSPELVFQWVVDITSDGKVIPQVRMLPRMPKSWRQLDDKATLDAIPSQFLRLIQLKGVEGAVAILLECVYGQQVTRTAPEDPDLSDE</sequence>